<feature type="domain" description="AprE-like long alpha-helical hairpin" evidence="10">
    <location>
        <begin position="109"/>
        <end position="296"/>
    </location>
</feature>
<dbReference type="NCBIfam" id="TIGR01843">
    <property type="entry name" value="type_I_hlyD"/>
    <property type="match status" value="1"/>
</dbReference>
<evidence type="ECO:0000256" key="1">
    <source>
        <dbReference type="ARBA" id="ARBA00004377"/>
    </source>
</evidence>
<dbReference type="EMBL" id="CP000542">
    <property type="protein sequence ID" value="ABM57400.1"/>
    <property type="molecule type" value="Genomic_DNA"/>
</dbReference>
<dbReference type="GO" id="GO:0005886">
    <property type="term" value="C:plasma membrane"/>
    <property type="evidence" value="ECO:0007669"/>
    <property type="project" value="UniProtKB-SubCell"/>
</dbReference>
<evidence type="ECO:0000259" key="11">
    <source>
        <dbReference type="Pfam" id="PF26002"/>
    </source>
</evidence>
<protein>
    <recommendedName>
        <fullName evidence="9">Membrane fusion protein (MFP) family protein</fullName>
    </recommendedName>
</protein>
<dbReference type="Proteomes" id="UP000000374">
    <property type="component" value="Chromosome"/>
</dbReference>
<evidence type="ECO:0000256" key="8">
    <source>
        <dbReference type="ARBA" id="ARBA00023136"/>
    </source>
</evidence>
<dbReference type="Gene3D" id="2.40.50.100">
    <property type="match status" value="1"/>
</dbReference>
<dbReference type="InterPro" id="IPR050739">
    <property type="entry name" value="MFP"/>
</dbReference>
<evidence type="ECO:0000256" key="6">
    <source>
        <dbReference type="ARBA" id="ARBA00022692"/>
    </source>
</evidence>
<name>A1WIE3_VEREI</name>
<organism evidence="12 13">
    <name type="scientific">Verminephrobacter eiseniae (strain EF01-2)</name>
    <dbReference type="NCBI Taxonomy" id="391735"/>
    <lineage>
        <taxon>Bacteria</taxon>
        <taxon>Pseudomonadati</taxon>
        <taxon>Pseudomonadota</taxon>
        <taxon>Betaproteobacteria</taxon>
        <taxon>Burkholderiales</taxon>
        <taxon>Comamonadaceae</taxon>
        <taxon>Verminephrobacter</taxon>
    </lineage>
</organism>
<evidence type="ECO:0000256" key="4">
    <source>
        <dbReference type="ARBA" id="ARBA00022475"/>
    </source>
</evidence>
<reference evidence="13" key="1">
    <citation type="submission" date="2006-12" db="EMBL/GenBank/DDBJ databases">
        <title>Complete sequence of chromosome 1 of Verminephrobacter eiseniae EF01-2.</title>
        <authorList>
            <person name="Copeland A."/>
            <person name="Lucas S."/>
            <person name="Lapidus A."/>
            <person name="Barry K."/>
            <person name="Detter J.C."/>
            <person name="Glavina del Rio T."/>
            <person name="Dalin E."/>
            <person name="Tice H."/>
            <person name="Pitluck S."/>
            <person name="Chertkov O."/>
            <person name="Brettin T."/>
            <person name="Bruce D."/>
            <person name="Han C."/>
            <person name="Tapia R."/>
            <person name="Gilna P."/>
            <person name="Schmutz J."/>
            <person name="Larimer F."/>
            <person name="Land M."/>
            <person name="Hauser L."/>
            <person name="Kyrpides N."/>
            <person name="Kim E."/>
            <person name="Stahl D."/>
            <person name="Richardson P."/>
        </authorList>
    </citation>
    <scope>NUCLEOTIDE SEQUENCE [LARGE SCALE GENOMIC DNA]</scope>
    <source>
        <strain evidence="13">EF01-2</strain>
    </source>
</reference>
<keyword evidence="4 9" id="KW-1003">Cell membrane</keyword>
<dbReference type="InterPro" id="IPR010129">
    <property type="entry name" value="T1SS_HlyD"/>
</dbReference>
<comment type="subcellular location">
    <subcellularLocation>
        <location evidence="1 9">Cell inner membrane</location>
        <topology evidence="1 9">Single-pass membrane protein</topology>
    </subcellularLocation>
</comment>
<sequence>MASTDPFAQAFPVSSVPGIRNVPEPPPSDTGRAARIGLCVLGLGLGGFLLWATLAPLDEGVPSQGVVTLDTKRKLVQHLTGGIVKQVFVREGDMVQAGQPLIELDDAVAKANYEAVRQRYLGLRTVQSRLLAEQTGAAKISFHPDLQAAADDPLIRQQMQYQEQLILSRRAALRADLQAIEESIQGQKALLQSYAGMLTSRRGQLGLLEDELRHTRELVKEGYTPRNRQLELERMVAESNLSITDLLGNTMRTQRSIGEMRQKALAREQEYRKEVESMLGDVTRDVQSDTDKYLALKADLERIEIRSPVSGQVVGLAVQTVGAVIQPGQQLMGIVPPDAPLLLEAHIAPHLIDKLRPGLHADVRFSAFAHSPHLVVQGELASVSGDLLTDAQSGVSYYLARIKVTSEGMKTLGQRHLQPGMPAEVVIKTGERTMLTYLLGPLLTRLSHSLKEE</sequence>
<dbReference type="SUPFAM" id="SSF111369">
    <property type="entry name" value="HlyD-like secretion proteins"/>
    <property type="match status" value="1"/>
</dbReference>
<dbReference type="RefSeq" id="WP_011809407.1">
    <property type="nucleotide sequence ID" value="NC_008786.1"/>
</dbReference>
<dbReference type="STRING" id="391735.Veis_1643"/>
<dbReference type="KEGG" id="vei:Veis_1643"/>
<keyword evidence="5 9" id="KW-0997">Cell inner membrane</keyword>
<dbReference type="PROSITE" id="PS00543">
    <property type="entry name" value="HLYD_FAMILY"/>
    <property type="match status" value="1"/>
</dbReference>
<evidence type="ECO:0000256" key="3">
    <source>
        <dbReference type="ARBA" id="ARBA00022448"/>
    </source>
</evidence>
<evidence type="ECO:0000256" key="9">
    <source>
        <dbReference type="RuleBase" id="RU365093"/>
    </source>
</evidence>
<accession>A1WIE3</accession>
<evidence type="ECO:0000256" key="5">
    <source>
        <dbReference type="ARBA" id="ARBA00022519"/>
    </source>
</evidence>
<evidence type="ECO:0000313" key="13">
    <source>
        <dbReference type="Proteomes" id="UP000000374"/>
    </source>
</evidence>
<dbReference type="InterPro" id="IPR058781">
    <property type="entry name" value="HH_AprE-like"/>
</dbReference>
<dbReference type="OrthoDB" id="9775513at2"/>
<dbReference type="InterPro" id="IPR006144">
    <property type="entry name" value="Secretion_HlyD_CS"/>
</dbReference>
<dbReference type="Gene3D" id="2.40.30.170">
    <property type="match status" value="1"/>
</dbReference>
<comment type="similarity">
    <text evidence="2 9">Belongs to the membrane fusion protein (MFP) (TC 8.A.1) family.</text>
</comment>
<dbReference type="eggNOG" id="COG0845">
    <property type="taxonomic scope" value="Bacteria"/>
</dbReference>
<gene>
    <name evidence="12" type="ordered locus">Veis_1643</name>
</gene>
<dbReference type="PRINTS" id="PR01490">
    <property type="entry name" value="RTXTOXIND"/>
</dbReference>
<keyword evidence="7" id="KW-1133">Transmembrane helix</keyword>
<dbReference type="GO" id="GO:0009306">
    <property type="term" value="P:protein secretion"/>
    <property type="evidence" value="ECO:0007669"/>
    <property type="project" value="InterPro"/>
</dbReference>
<evidence type="ECO:0000313" key="12">
    <source>
        <dbReference type="EMBL" id="ABM57400.1"/>
    </source>
</evidence>
<keyword evidence="8" id="KW-0472">Membrane</keyword>
<dbReference type="InterPro" id="IPR058982">
    <property type="entry name" value="Beta-barrel_AprE"/>
</dbReference>
<dbReference type="Pfam" id="PF25994">
    <property type="entry name" value="HH_AprE"/>
    <property type="match status" value="1"/>
</dbReference>
<dbReference type="GeneID" id="76460254"/>
<dbReference type="Pfam" id="PF26002">
    <property type="entry name" value="Beta-barrel_AprE"/>
    <property type="match status" value="1"/>
</dbReference>
<keyword evidence="13" id="KW-1185">Reference proteome</keyword>
<dbReference type="PANTHER" id="PTHR30386">
    <property type="entry name" value="MEMBRANE FUSION SUBUNIT OF EMRAB-TOLC MULTIDRUG EFFLUX PUMP"/>
    <property type="match status" value="1"/>
</dbReference>
<dbReference type="PANTHER" id="PTHR30386:SF17">
    <property type="entry name" value="ALKALINE PROTEASE SECRETION PROTEIN APRE"/>
    <property type="match status" value="1"/>
</dbReference>
<keyword evidence="3 9" id="KW-0813">Transport</keyword>
<dbReference type="AlphaFoldDB" id="A1WIE3"/>
<evidence type="ECO:0000259" key="10">
    <source>
        <dbReference type="Pfam" id="PF25994"/>
    </source>
</evidence>
<evidence type="ECO:0000256" key="7">
    <source>
        <dbReference type="ARBA" id="ARBA00022989"/>
    </source>
</evidence>
<keyword evidence="6" id="KW-0812">Transmembrane</keyword>
<dbReference type="HOGENOM" id="CLU_023976_1_1_4"/>
<proteinExistence type="inferred from homology"/>
<evidence type="ECO:0000256" key="2">
    <source>
        <dbReference type="ARBA" id="ARBA00009477"/>
    </source>
</evidence>
<feature type="domain" description="AprE-like beta-barrel" evidence="11">
    <location>
        <begin position="341"/>
        <end position="430"/>
    </location>
</feature>